<organism evidence="1 2">
    <name type="scientific">Larsenimonas suaedae</name>
    <dbReference type="NCBI Taxonomy" id="1851019"/>
    <lineage>
        <taxon>Bacteria</taxon>
        <taxon>Pseudomonadati</taxon>
        <taxon>Pseudomonadota</taxon>
        <taxon>Gammaproteobacteria</taxon>
        <taxon>Oceanospirillales</taxon>
        <taxon>Halomonadaceae</taxon>
        <taxon>Larsenimonas</taxon>
    </lineage>
</organism>
<dbReference type="RefSeq" id="WP_251590253.1">
    <property type="nucleotide sequence ID" value="NZ_JAMLJI010000001.1"/>
</dbReference>
<dbReference type="Pfam" id="PF07023">
    <property type="entry name" value="DUF1315"/>
    <property type="match status" value="1"/>
</dbReference>
<evidence type="ECO:0000313" key="1">
    <source>
        <dbReference type="EMBL" id="MDR5896767.1"/>
    </source>
</evidence>
<dbReference type="InterPro" id="IPR009749">
    <property type="entry name" value="DUF1315"/>
</dbReference>
<proteinExistence type="predicted"/>
<evidence type="ECO:0000313" key="2">
    <source>
        <dbReference type="Proteomes" id="UP001269375"/>
    </source>
</evidence>
<comment type="caution">
    <text evidence="1">The sequence shown here is derived from an EMBL/GenBank/DDBJ whole genome shotgun (WGS) entry which is preliminary data.</text>
</comment>
<reference evidence="1 2" key="1">
    <citation type="submission" date="2023-04" db="EMBL/GenBank/DDBJ databases">
        <title>A long-awaited taxogenomic arrangement of the family Halomonadaceae.</title>
        <authorList>
            <person name="De La Haba R."/>
            <person name="Chuvochina M."/>
            <person name="Wittouck S."/>
            <person name="Arahal D.R."/>
            <person name="Sanchez-Porro C."/>
            <person name="Hugenholtz P."/>
            <person name="Ventosa A."/>
        </authorList>
    </citation>
    <scope>NUCLEOTIDE SEQUENCE [LARGE SCALE GENOMIC DNA]</scope>
    <source>
        <strain evidence="1 2">DSM 22428</strain>
    </source>
</reference>
<dbReference type="Proteomes" id="UP001269375">
    <property type="component" value="Unassembled WGS sequence"/>
</dbReference>
<sequence length="83" mass="9585">MSDMTFDKIAAQLTPELYQRFKSAIELGKWPDGTRLSKDQVALCMEAVIHYEHTHDIPEASRIGYIDRSNKKKSDDDNITWVN</sequence>
<accession>A0ABU1GXI6</accession>
<keyword evidence="2" id="KW-1185">Reference proteome</keyword>
<dbReference type="EMBL" id="JARWAO010000006">
    <property type="protein sequence ID" value="MDR5896767.1"/>
    <property type="molecule type" value="Genomic_DNA"/>
</dbReference>
<gene>
    <name evidence="1" type="ORF">QC825_11840</name>
</gene>
<protein>
    <submittedName>
        <fullName evidence="1">DUF1315 family protein</fullName>
    </submittedName>
</protein>
<name>A0ABU1GXI6_9GAMM</name>